<feature type="domain" description="Nephrocystin 3-like N-terminal" evidence="2">
    <location>
        <begin position="29"/>
        <end position="118"/>
    </location>
</feature>
<keyword evidence="4" id="KW-1185">Reference proteome</keyword>
<dbReference type="EMBL" id="KV417487">
    <property type="protein sequence ID" value="KZP32073.1"/>
    <property type="molecule type" value="Genomic_DNA"/>
</dbReference>
<gene>
    <name evidence="3" type="ORF">FIBSPDRAFT_813113</name>
</gene>
<dbReference type="Proteomes" id="UP000076532">
    <property type="component" value="Unassembled WGS sequence"/>
</dbReference>
<feature type="non-terminal residue" evidence="3">
    <location>
        <position position="123"/>
    </location>
</feature>
<evidence type="ECO:0000259" key="2">
    <source>
        <dbReference type="Pfam" id="PF24883"/>
    </source>
</evidence>
<sequence>MLHTVMDPTYVHQGKRPCDEETRVEVLAEIMEWRNDNSGESQAFLWLTGEPGAGKSAITASIARACKDDGMLWAQFFINRNNVETTDPSLFFPTIARQFIDHSAHPDVAIAIAEALKNQPSLM</sequence>
<dbReference type="InterPro" id="IPR056884">
    <property type="entry name" value="NPHP3-like_N"/>
</dbReference>
<dbReference type="AlphaFoldDB" id="A0A166UVB8"/>
<dbReference type="STRING" id="436010.A0A166UVB8"/>
<dbReference type="Gene3D" id="3.40.50.300">
    <property type="entry name" value="P-loop containing nucleotide triphosphate hydrolases"/>
    <property type="match status" value="1"/>
</dbReference>
<protein>
    <recommendedName>
        <fullName evidence="2">Nephrocystin 3-like N-terminal domain-containing protein</fullName>
    </recommendedName>
</protein>
<reference evidence="3 4" key="1">
    <citation type="journal article" date="2016" name="Mol. Biol. Evol.">
        <title>Comparative Genomics of Early-Diverging Mushroom-Forming Fungi Provides Insights into the Origins of Lignocellulose Decay Capabilities.</title>
        <authorList>
            <person name="Nagy L.G."/>
            <person name="Riley R."/>
            <person name="Tritt A."/>
            <person name="Adam C."/>
            <person name="Daum C."/>
            <person name="Floudas D."/>
            <person name="Sun H."/>
            <person name="Yadav J.S."/>
            <person name="Pangilinan J."/>
            <person name="Larsson K.H."/>
            <person name="Matsuura K."/>
            <person name="Barry K."/>
            <person name="Labutti K."/>
            <person name="Kuo R."/>
            <person name="Ohm R.A."/>
            <person name="Bhattacharya S.S."/>
            <person name="Shirouzu T."/>
            <person name="Yoshinaga Y."/>
            <person name="Martin F.M."/>
            <person name="Grigoriev I.V."/>
            <person name="Hibbett D.S."/>
        </authorList>
    </citation>
    <scope>NUCLEOTIDE SEQUENCE [LARGE SCALE GENOMIC DNA]</scope>
    <source>
        <strain evidence="3 4">CBS 109695</strain>
    </source>
</reference>
<organism evidence="3 4">
    <name type="scientific">Athelia psychrophila</name>
    <dbReference type="NCBI Taxonomy" id="1759441"/>
    <lineage>
        <taxon>Eukaryota</taxon>
        <taxon>Fungi</taxon>
        <taxon>Dikarya</taxon>
        <taxon>Basidiomycota</taxon>
        <taxon>Agaricomycotina</taxon>
        <taxon>Agaricomycetes</taxon>
        <taxon>Agaricomycetidae</taxon>
        <taxon>Atheliales</taxon>
        <taxon>Atheliaceae</taxon>
        <taxon>Athelia</taxon>
    </lineage>
</organism>
<accession>A0A166UVB8</accession>
<dbReference type="InterPro" id="IPR027417">
    <property type="entry name" value="P-loop_NTPase"/>
</dbReference>
<name>A0A166UVB8_9AGAM</name>
<evidence type="ECO:0000256" key="1">
    <source>
        <dbReference type="ARBA" id="ARBA00022737"/>
    </source>
</evidence>
<evidence type="ECO:0000313" key="3">
    <source>
        <dbReference type="EMBL" id="KZP32073.1"/>
    </source>
</evidence>
<proteinExistence type="predicted"/>
<evidence type="ECO:0000313" key="4">
    <source>
        <dbReference type="Proteomes" id="UP000076532"/>
    </source>
</evidence>
<dbReference type="OrthoDB" id="5106486at2759"/>
<dbReference type="Pfam" id="PF24883">
    <property type="entry name" value="NPHP3_N"/>
    <property type="match status" value="1"/>
</dbReference>
<dbReference type="SUPFAM" id="SSF52540">
    <property type="entry name" value="P-loop containing nucleoside triphosphate hydrolases"/>
    <property type="match status" value="1"/>
</dbReference>
<keyword evidence="1" id="KW-0677">Repeat</keyword>